<dbReference type="Gene3D" id="1.25.40.10">
    <property type="entry name" value="Tetratricopeptide repeat domain"/>
    <property type="match status" value="1"/>
</dbReference>
<dbReference type="AlphaFoldDB" id="A0A265UZE0"/>
<gene>
    <name evidence="3" type="ORF">CA834_00715</name>
</gene>
<dbReference type="SUPFAM" id="SSF53474">
    <property type="entry name" value="alpha/beta-Hydrolases"/>
    <property type="match status" value="1"/>
</dbReference>
<dbReference type="Pfam" id="PF00756">
    <property type="entry name" value="Esterase"/>
    <property type="match status" value="1"/>
</dbReference>
<evidence type="ECO:0000256" key="1">
    <source>
        <dbReference type="PROSITE-ProRule" id="PRU00339"/>
    </source>
</evidence>
<evidence type="ECO:0000256" key="2">
    <source>
        <dbReference type="SAM" id="SignalP"/>
    </source>
</evidence>
<sequence>MKYFLVVLFCFLASYNLQSQALLETIDSYKLEGKRELKIQLPRNYDSSAKRLYPLVIVLDGDYLFEPVAGNIDYQAYWEDIPDCIIVGVNQSTTRTDDFFYDEDTYFPAHDGAAFYEFVAAELVPYIEEKYNASDFRIIVGHDLSANFMNFFLFKDNPLFRAYIALSPDLAPMMSIRLKERLAIIEQETFYYMATADADVKVLRNAIIECDAQLKAIENKALRYKFDNFEDANHYSLVGRGIPKALNEIFALYKPISGKEYNEKILPFEGSPYDYLIEKYKDIEYFYGFEKKLIENDIRAIAAACNKKDDLESLEKLAKLVKNEFPDSMLSAYYMGMYYEKEGNLKRALQRYKSGLLLEPSQFIDKEIILEKMYETRDAMKN</sequence>
<reference evidence="3 4" key="1">
    <citation type="submission" date="2017-05" db="EMBL/GenBank/DDBJ databases">
        <title>The draft genome sequence of Idiomarina salinarum WNB302.</title>
        <authorList>
            <person name="Sun Y."/>
            <person name="Chen B."/>
            <person name="Du Z."/>
        </authorList>
    </citation>
    <scope>NUCLEOTIDE SEQUENCE [LARGE SCALE GENOMIC DNA]</scope>
    <source>
        <strain evidence="3 4">WNB302</strain>
    </source>
</reference>
<dbReference type="PANTHER" id="PTHR48098">
    <property type="entry name" value="ENTEROCHELIN ESTERASE-RELATED"/>
    <property type="match status" value="1"/>
</dbReference>
<dbReference type="OrthoDB" id="1142077at2"/>
<keyword evidence="4" id="KW-1185">Reference proteome</keyword>
<dbReference type="Proteomes" id="UP000216840">
    <property type="component" value="Unassembled WGS sequence"/>
</dbReference>
<dbReference type="InterPro" id="IPR019734">
    <property type="entry name" value="TPR_rpt"/>
</dbReference>
<feature type="repeat" description="TPR" evidence="1">
    <location>
        <begin position="329"/>
        <end position="362"/>
    </location>
</feature>
<accession>A0A265UZE0</accession>
<feature type="chain" id="PRO_5012356793" evidence="2">
    <location>
        <begin position="20"/>
        <end position="382"/>
    </location>
</feature>
<dbReference type="Gene3D" id="3.40.50.1820">
    <property type="entry name" value="alpha/beta hydrolase"/>
    <property type="match status" value="1"/>
</dbReference>
<keyword evidence="1" id="KW-0802">TPR repeat</keyword>
<organism evidence="3 4">
    <name type="scientific">Winogradskyella aurantia</name>
    <dbReference type="NCBI Taxonomy" id="1915063"/>
    <lineage>
        <taxon>Bacteria</taxon>
        <taxon>Pseudomonadati</taxon>
        <taxon>Bacteroidota</taxon>
        <taxon>Flavobacteriia</taxon>
        <taxon>Flavobacteriales</taxon>
        <taxon>Flavobacteriaceae</taxon>
        <taxon>Winogradskyella</taxon>
    </lineage>
</organism>
<proteinExistence type="predicted"/>
<protein>
    <submittedName>
        <fullName evidence="3">Esterase</fullName>
    </submittedName>
</protein>
<dbReference type="RefSeq" id="WP_094966745.1">
    <property type="nucleotide sequence ID" value="NZ_NGJN01000001.1"/>
</dbReference>
<dbReference type="InterPro" id="IPR011990">
    <property type="entry name" value="TPR-like_helical_dom_sf"/>
</dbReference>
<dbReference type="PANTHER" id="PTHR48098:SF6">
    <property type="entry name" value="FERRI-BACILLIBACTIN ESTERASE BESA"/>
    <property type="match status" value="1"/>
</dbReference>
<keyword evidence="2" id="KW-0732">Signal</keyword>
<feature type="signal peptide" evidence="2">
    <location>
        <begin position="1"/>
        <end position="19"/>
    </location>
</feature>
<dbReference type="InterPro" id="IPR029058">
    <property type="entry name" value="AB_hydrolase_fold"/>
</dbReference>
<evidence type="ECO:0000313" key="4">
    <source>
        <dbReference type="Proteomes" id="UP000216840"/>
    </source>
</evidence>
<dbReference type="PROSITE" id="PS50005">
    <property type="entry name" value="TPR"/>
    <property type="match status" value="1"/>
</dbReference>
<evidence type="ECO:0000313" key="3">
    <source>
        <dbReference type="EMBL" id="OZV70669.1"/>
    </source>
</evidence>
<dbReference type="InterPro" id="IPR000801">
    <property type="entry name" value="Esterase-like"/>
</dbReference>
<comment type="caution">
    <text evidence="3">The sequence shown here is derived from an EMBL/GenBank/DDBJ whole genome shotgun (WGS) entry which is preliminary data.</text>
</comment>
<dbReference type="EMBL" id="NGJN01000001">
    <property type="protein sequence ID" value="OZV70669.1"/>
    <property type="molecule type" value="Genomic_DNA"/>
</dbReference>
<dbReference type="InterPro" id="IPR050583">
    <property type="entry name" value="Mycobacterial_A85_antigen"/>
</dbReference>
<name>A0A265UZE0_9FLAO</name>